<dbReference type="PATRIC" id="fig|281456.6.peg.2683"/>
<organism evidence="4 5">
    <name type="scientific">Thermincola ferriacetica</name>
    <dbReference type="NCBI Taxonomy" id="281456"/>
    <lineage>
        <taxon>Bacteria</taxon>
        <taxon>Bacillati</taxon>
        <taxon>Bacillota</taxon>
        <taxon>Clostridia</taxon>
        <taxon>Eubacteriales</taxon>
        <taxon>Thermincolaceae</taxon>
        <taxon>Thermincola</taxon>
    </lineage>
</organism>
<dbReference type="AlphaFoldDB" id="A0A0L6W063"/>
<sequence length="621" mass="71347">MYIINCVLERFLKNEKGTVTIYLVIVFVIMVIFIGLFIDLARIKTAQNQLRRVANAAACSVLADYHTSTKQDFGLFTYKGANYDQDFAKYVKANLTFSADQNFNLLDYRYEGSKADVSNSLDKEAVLKQQILEDMKYRAPIELGQFITDKIKVIGKMFNFFKAKNQERKSLDTIKKKSREIDTIGRDIERRKKDLISKRERLKELEEELARAQDAETRKSIRKEMAKVKEEIKLLKEEISGDLERCQRLSREVDKGRGKLIEGGYMGPTEGKDEMDMAVEESEKSINAEVQRIQLNIKREMTKVNREIAASLDALDHDRYERIGLTAVNVVISEYETVSASAYANELRRQQSDLQNQIIQKNILEGEGIIEPKDITSRVDDFEDKNGQDIEQIAEKMNAVVSIEHVFTGMRDDLYINEYVLAHFSYLTKPAASKNFMYKYWNSEAEYITFGGAYPRARAVGEIYLIRFGLDTMAYLCFSKVAPAEPVARFIYSVIMGVTHAGVDTLKLLLGQTVAIAEMYDPTYAFGNPLHDIRTNYKEHLRLLLFINNDDNKLRRIQEIIRLRNNVDPKNLNTVLTGSAEVSIRLWFLPLAGIRNMEHGPFGTTVKDGRCYITKRVEYGY</sequence>
<keyword evidence="2" id="KW-1133">Transmembrane helix</keyword>
<gene>
    <name evidence="4" type="ORF">Tfer_2530</name>
</gene>
<keyword evidence="1" id="KW-0175">Coiled coil</keyword>
<evidence type="ECO:0000313" key="4">
    <source>
        <dbReference type="EMBL" id="KNZ68808.1"/>
    </source>
</evidence>
<evidence type="ECO:0000256" key="1">
    <source>
        <dbReference type="SAM" id="Coils"/>
    </source>
</evidence>
<protein>
    <recommendedName>
        <fullName evidence="3">Putative Flp pilus-assembly TadG-like N-terminal domain-containing protein</fullName>
    </recommendedName>
</protein>
<dbReference type="RefSeq" id="WP_052218628.1">
    <property type="nucleotide sequence ID" value="NZ_LGTE01000021.1"/>
</dbReference>
<dbReference type="Gene3D" id="1.10.287.1490">
    <property type="match status" value="1"/>
</dbReference>
<evidence type="ECO:0000256" key="2">
    <source>
        <dbReference type="SAM" id="Phobius"/>
    </source>
</evidence>
<dbReference type="InterPro" id="IPR028087">
    <property type="entry name" value="Tad_N"/>
</dbReference>
<reference evidence="5" key="1">
    <citation type="submission" date="2015-07" db="EMBL/GenBank/DDBJ databases">
        <title>Complete Genome of Thermincola ferriacetica strain Z-0001T.</title>
        <authorList>
            <person name="Lusk B."/>
            <person name="Badalamenti J.P."/>
            <person name="Parameswaran P."/>
            <person name="Bond D.R."/>
            <person name="Torres C.I."/>
        </authorList>
    </citation>
    <scope>NUCLEOTIDE SEQUENCE [LARGE SCALE GENOMIC DNA]</scope>
    <source>
        <strain evidence="5">Z-0001</strain>
    </source>
</reference>
<accession>A0A0L6W063</accession>
<dbReference type="EMBL" id="LGTE01000021">
    <property type="protein sequence ID" value="KNZ68808.1"/>
    <property type="molecule type" value="Genomic_DNA"/>
</dbReference>
<dbReference type="Proteomes" id="UP000037175">
    <property type="component" value="Unassembled WGS sequence"/>
</dbReference>
<feature type="domain" description="Putative Flp pilus-assembly TadG-like N-terminal" evidence="3">
    <location>
        <begin position="17"/>
        <end position="61"/>
    </location>
</feature>
<evidence type="ECO:0000313" key="5">
    <source>
        <dbReference type="Proteomes" id="UP000037175"/>
    </source>
</evidence>
<name>A0A0L6W063_9FIRM</name>
<evidence type="ECO:0000259" key="3">
    <source>
        <dbReference type="Pfam" id="PF13400"/>
    </source>
</evidence>
<keyword evidence="2" id="KW-0812">Transmembrane</keyword>
<keyword evidence="2" id="KW-0472">Membrane</keyword>
<proteinExistence type="predicted"/>
<feature type="transmembrane region" description="Helical" evidence="2">
    <location>
        <begin position="20"/>
        <end position="41"/>
    </location>
</feature>
<dbReference type="Pfam" id="PF13400">
    <property type="entry name" value="Tad"/>
    <property type="match status" value="1"/>
</dbReference>
<comment type="caution">
    <text evidence="4">The sequence shown here is derived from an EMBL/GenBank/DDBJ whole genome shotgun (WGS) entry which is preliminary data.</text>
</comment>
<feature type="coiled-coil region" evidence="1">
    <location>
        <begin position="185"/>
        <end position="252"/>
    </location>
</feature>
<keyword evidence="5" id="KW-1185">Reference proteome</keyword>